<dbReference type="EMBL" id="MK072403">
    <property type="protein sequence ID" value="AYV84274.1"/>
    <property type="molecule type" value="Genomic_DNA"/>
</dbReference>
<reference evidence="1" key="1">
    <citation type="submission" date="2018-10" db="EMBL/GenBank/DDBJ databases">
        <title>Hidden diversity of soil giant viruses.</title>
        <authorList>
            <person name="Schulz F."/>
            <person name="Alteio L."/>
            <person name="Goudeau D."/>
            <person name="Ryan E.M."/>
            <person name="Malmstrom R.R."/>
            <person name="Blanchard J."/>
            <person name="Woyke T."/>
        </authorList>
    </citation>
    <scope>NUCLEOTIDE SEQUENCE</scope>
    <source>
        <strain evidence="1">HYV1</strain>
    </source>
</reference>
<evidence type="ECO:0000313" key="1">
    <source>
        <dbReference type="EMBL" id="AYV84274.1"/>
    </source>
</evidence>
<gene>
    <name evidence="1" type="ORF">Hyperionvirus21_8</name>
</gene>
<protein>
    <submittedName>
        <fullName evidence="1">Uncharacterized protein</fullName>
    </submittedName>
</protein>
<organism evidence="1">
    <name type="scientific">Hyperionvirus sp</name>
    <dbReference type="NCBI Taxonomy" id="2487770"/>
    <lineage>
        <taxon>Viruses</taxon>
        <taxon>Varidnaviria</taxon>
        <taxon>Bamfordvirae</taxon>
        <taxon>Nucleocytoviricota</taxon>
        <taxon>Megaviricetes</taxon>
        <taxon>Imitervirales</taxon>
        <taxon>Mimiviridae</taxon>
        <taxon>Klosneuvirinae</taxon>
    </lineage>
</organism>
<sequence>MELSRANSFSKGDRAAIYNLNFIFKIVMY</sequence>
<name>A0A3G5ACF8_9VIRU</name>
<proteinExistence type="predicted"/>
<accession>A0A3G5ACF8</accession>